<dbReference type="SUPFAM" id="SSF53335">
    <property type="entry name" value="S-adenosyl-L-methionine-dependent methyltransferases"/>
    <property type="match status" value="1"/>
</dbReference>
<accession>A0A2U2C127</accession>
<keyword evidence="2" id="KW-0808">Transferase</keyword>
<proteinExistence type="predicted"/>
<dbReference type="GO" id="GO:0008757">
    <property type="term" value="F:S-adenosylmethionine-dependent methyltransferase activity"/>
    <property type="evidence" value="ECO:0007669"/>
    <property type="project" value="InterPro"/>
</dbReference>
<name>A0A2U2C127_9BACT</name>
<dbReference type="AlphaFoldDB" id="A0A2U2C127"/>
<dbReference type="Gene3D" id="3.40.50.150">
    <property type="entry name" value="Vaccinia Virus protein VP39"/>
    <property type="match status" value="1"/>
</dbReference>
<dbReference type="GO" id="GO:0032259">
    <property type="term" value="P:methylation"/>
    <property type="evidence" value="ECO:0007669"/>
    <property type="project" value="UniProtKB-KW"/>
</dbReference>
<dbReference type="CDD" id="cd02440">
    <property type="entry name" value="AdoMet_MTases"/>
    <property type="match status" value="1"/>
</dbReference>
<dbReference type="PANTHER" id="PTHR43861:SF1">
    <property type="entry name" value="TRANS-ACONITATE 2-METHYLTRANSFERASE"/>
    <property type="match status" value="1"/>
</dbReference>
<evidence type="ECO:0000313" key="3">
    <source>
        <dbReference type="Proteomes" id="UP000245014"/>
    </source>
</evidence>
<dbReference type="PANTHER" id="PTHR43861">
    <property type="entry name" value="TRANS-ACONITATE 2-METHYLTRANSFERASE-RELATED"/>
    <property type="match status" value="1"/>
</dbReference>
<dbReference type="InterPro" id="IPR013216">
    <property type="entry name" value="Methyltransf_11"/>
</dbReference>
<gene>
    <name evidence="2" type="ORF">DF188_05795</name>
</gene>
<sequence length="224" mass="26098">MSEIENSKKLQEEYSLRFSGLEEYRREVWKILCKEVFQKLISKDSKVLDIGSGYGEFITNIEAKVKYAIDLNPDGKKYLTEDINFLNQDCSSTWKTIESNSIDVVFSSNFLEHLFKKEQVENTLAEAYRCLKPNGKIILMGPNIRFLAGEYWDFWDHHIPISDNSMAEVLKLRNFEVESVVSKFLPYTMSGGGQPPLLFLKIFLKCRFLWKFFGKQFLIVAKKS</sequence>
<dbReference type="Proteomes" id="UP000245014">
    <property type="component" value="Unassembled WGS sequence"/>
</dbReference>
<evidence type="ECO:0000259" key="1">
    <source>
        <dbReference type="Pfam" id="PF08241"/>
    </source>
</evidence>
<protein>
    <submittedName>
        <fullName evidence="2">Class I SAM-dependent methyltransferase</fullName>
    </submittedName>
</protein>
<comment type="caution">
    <text evidence="2">The sequence shown here is derived from an EMBL/GenBank/DDBJ whole genome shotgun (WGS) entry which is preliminary data.</text>
</comment>
<organism evidence="2 3">
    <name type="scientific">Aliarcobacter skirrowii</name>
    <dbReference type="NCBI Taxonomy" id="28200"/>
    <lineage>
        <taxon>Bacteria</taxon>
        <taxon>Pseudomonadati</taxon>
        <taxon>Campylobacterota</taxon>
        <taxon>Epsilonproteobacteria</taxon>
        <taxon>Campylobacterales</taxon>
        <taxon>Arcobacteraceae</taxon>
        <taxon>Aliarcobacter</taxon>
    </lineage>
</organism>
<dbReference type="Pfam" id="PF08241">
    <property type="entry name" value="Methyltransf_11"/>
    <property type="match status" value="1"/>
</dbReference>
<keyword evidence="2" id="KW-0489">Methyltransferase</keyword>
<reference evidence="2 3" key="1">
    <citation type="submission" date="2018-05" db="EMBL/GenBank/DDBJ databases">
        <title>Antimicrobial susceptibility testing and genomic analysis of Arcobacter skirrowii strains and one Arcobacter butzleri isolated from German poultry farms.</title>
        <authorList>
            <person name="Haenel I."/>
            <person name="Hotzel H."/>
            <person name="Tomaso H."/>
            <person name="Busch A."/>
        </authorList>
    </citation>
    <scope>NUCLEOTIDE SEQUENCE [LARGE SCALE GENOMIC DNA]</scope>
    <source>
        <strain evidence="3">v</strain>
    </source>
</reference>
<dbReference type="RefSeq" id="WP_109158425.1">
    <property type="nucleotide sequence ID" value="NZ_QEYI01000003.1"/>
</dbReference>
<dbReference type="EMBL" id="QEYI01000003">
    <property type="protein sequence ID" value="PWE21725.1"/>
    <property type="molecule type" value="Genomic_DNA"/>
</dbReference>
<dbReference type="InterPro" id="IPR029063">
    <property type="entry name" value="SAM-dependent_MTases_sf"/>
</dbReference>
<feature type="domain" description="Methyltransferase type 11" evidence="1">
    <location>
        <begin position="48"/>
        <end position="139"/>
    </location>
</feature>
<evidence type="ECO:0000313" key="2">
    <source>
        <dbReference type="EMBL" id="PWE21725.1"/>
    </source>
</evidence>